<dbReference type="CDD" id="cd00009">
    <property type="entry name" value="AAA"/>
    <property type="match status" value="1"/>
</dbReference>
<keyword evidence="1" id="KW-0067">ATP-binding</keyword>
<dbReference type="RefSeq" id="WP_131278267.1">
    <property type="nucleotide sequence ID" value="NZ_CP031395.1"/>
</dbReference>
<dbReference type="EMBL" id="CP031395">
    <property type="protein sequence ID" value="QBK04257.1"/>
    <property type="molecule type" value="Genomic_DNA"/>
</dbReference>
<sequence>MTPQTRIQRLFLDWSQDRELDVDPMYALMLKRYGGAGGLSWEELLCSKRVLIISEAGAGKTHECREERKKLWEAGEPAFFVELAELSRNDLIDMLDHEEQQRFEAWRISQSDIATFFLDSIDELKLTQGSFEMALKRFFRALAGQLARVRVVVTTRPIEFDRRLIHRHLAVPQRAEGPTNASGSDFADAVMSRHRNEVPADAGPPEWRTVMLMPFSTEQVRQMAVLQGISDPDAFLQDIEKGSAEDFTRRPQDLIELCASWNDSNPHRIRSHREQVEHNIKVKLRPNTGREKDAPLAEAKAFEGASRLALAALLTRRLTIRHSANAERASESAAALDTGLVLPDWSEPERKALLERALFGFASYQRVRFHHRSVIEYLAAKRLDDLLNRGVSIKTIKRLLFAQTLQGEKVVKPSMRPVAAWLAGFRADFFREVRDREPELLLNDADPQSLLTGQRLDVLRAYAQRYGTGSWRGLHVPRVQVQRFASADLGPEIQRLWSVGIENREVRELLMEIIALAPIMSCSGIAYSVVLDREADSGERIHALSALISMNDDRLAAVVESLVSEADLWPERLAGNAITQLFPTHIDVVRLCRVMDRLKPAARYGWDWVRHVLTPKIAEAPLALTDMQQLRAELSRLVMAGAVWDQDHDRINTSKPHLRKPLAAVCLRLIKTGDLGPEVIQSSVLALRLDANDGYRESDDPLVRLRSVFEQQPAPARKAVFWADDAFCQQYHPQQDPWRRFWNVHHRGAVRLSHQQDAEWVREILADAQSPLDMRRVMLEASLQAVWDGQGERVDQLRKLRPLVEDAPELVSVIDAALQPREPDPNVVRWEAEAQERKKERERQDAEARESWIRFWRKVVESPETAFSPDEAGDTAWNLWKAMRRSGDHSREFGWNRRFVEQYFGKDAADRSRLALIAAWRKVRPTLRSERSEDEKNSYFEHWLFGLAGVAAEAEDPQWTHKLSATEAETAARYVPMELNGFPSWFESLVETHPEVVDAVLGAELTAELNEQALHAHAGILQDLGHATETTTALFLPRLRAWLDAHGQEQEASDGENKAHADERLRQVVEILLRHGDVDGYIAQIAAEKASQGLDAPRAMIWMPILMRLNPSVGVDVLERALHASEPAPLGLGVEWMGALFNERHGGTSIDLSQPGFEPALLLRLVRLAYRHVRSSDDVKHEGAYRPGPRDHAESGRSALLSALLKAKGQKAWAAKMEMANDPLLADLRDRVLQLMREKAAEEVDTATLAESDVATLDAKRDISPITRDDMFALLLDRLDDLEELLLSDFSPREAWAGLQEEKLMRREIARVFSDRANHAYVVAQEEVTADEKETDIRLHATASNQQAVIELKIGEKGWSGRDLRDTIKNQLVRKYLAADERGSGCLLVTVSKDRRWDDPGTGASLDMTGLAAMLQREVEKVSAEMGGLLRITARVLDLRPGLSQK</sequence>
<name>A0A4P6UJJ5_9BURK</name>
<evidence type="ECO:0000313" key="2">
    <source>
        <dbReference type="Proteomes" id="UP000292939"/>
    </source>
</evidence>
<dbReference type="SUPFAM" id="SSF52540">
    <property type="entry name" value="P-loop containing nucleoside triphosphate hydrolases"/>
    <property type="match status" value="1"/>
</dbReference>
<gene>
    <name evidence="1" type="ORF">DW355_05215</name>
</gene>
<protein>
    <submittedName>
        <fullName evidence="1">ATP-binding protein</fullName>
    </submittedName>
</protein>
<dbReference type="Gene3D" id="3.40.50.300">
    <property type="entry name" value="P-loop containing nucleotide triphosphate hydrolases"/>
    <property type="match status" value="1"/>
</dbReference>
<keyword evidence="1" id="KW-0547">Nucleotide-binding</keyword>
<dbReference type="KEGG" id="hgr:DW355_05215"/>
<dbReference type="OrthoDB" id="336284at2"/>
<dbReference type="Proteomes" id="UP000292939">
    <property type="component" value="Chromosome"/>
</dbReference>
<dbReference type="GO" id="GO:0005524">
    <property type="term" value="F:ATP binding"/>
    <property type="evidence" value="ECO:0007669"/>
    <property type="project" value="UniProtKB-KW"/>
</dbReference>
<accession>A0A4P6UJJ5</accession>
<reference evidence="1 2" key="1">
    <citation type="submission" date="2018-07" db="EMBL/GenBank/DDBJ databases">
        <title>Exploring interactions and the metabolic potential of the ultra-small soil bacteria Hylemonella gracilis.</title>
        <authorList>
            <person name="Tyc O."/>
            <person name="Kulkarni P."/>
            <person name="Gawehns F."/>
            <person name="Hundscheid M."/>
            <person name="Zweers H."/>
            <person name="Garbeva P."/>
        </authorList>
    </citation>
    <scope>NUCLEOTIDE SEQUENCE [LARGE SCALE GENOMIC DNA]</scope>
    <source>
        <strain evidence="1 2">NS1</strain>
    </source>
</reference>
<evidence type="ECO:0000313" key="1">
    <source>
        <dbReference type="EMBL" id="QBK04257.1"/>
    </source>
</evidence>
<dbReference type="InterPro" id="IPR027417">
    <property type="entry name" value="P-loop_NTPase"/>
</dbReference>
<proteinExistence type="predicted"/>
<organism evidence="1 2">
    <name type="scientific">Hylemonella gracilis</name>
    <dbReference type="NCBI Taxonomy" id="80880"/>
    <lineage>
        <taxon>Bacteria</taxon>
        <taxon>Pseudomonadati</taxon>
        <taxon>Pseudomonadota</taxon>
        <taxon>Betaproteobacteria</taxon>
        <taxon>Burkholderiales</taxon>
        <taxon>Comamonadaceae</taxon>
        <taxon>Hylemonella</taxon>
    </lineage>
</organism>